<feature type="transmembrane region" description="Helical" evidence="2">
    <location>
        <begin position="12"/>
        <end position="34"/>
    </location>
</feature>
<sequence>MKLKKLKNIEKKYFGLIFVIVIILVAVTGGYFLLNTGNEAKYYENYGLQYKAINNATDTSSNLIASIFSSMMVSEGINLEDEDLNLTKNTNSNVNDDVDSAKNNILIAINYDHEMIKYAKTGLQKKYAEILNQQANAMLKSMDLIKELSIASKNNEQGKVDNITAQLEEINNQMDGFQHELDDMKNQDTNFKTSLEKIENGETDEN</sequence>
<keyword evidence="2" id="KW-0812">Transmembrane</keyword>
<proteinExistence type="predicted"/>
<keyword evidence="2" id="KW-0472">Membrane</keyword>
<name>A0A8T5UTG8_9EURY</name>
<keyword evidence="2" id="KW-1133">Transmembrane helix</keyword>
<dbReference type="AlphaFoldDB" id="A0A8T5UTG8"/>
<dbReference type="Proteomes" id="UP000825933">
    <property type="component" value="Unassembled WGS sequence"/>
</dbReference>
<keyword evidence="4" id="KW-1185">Reference proteome</keyword>
<dbReference type="RefSeq" id="WP_223790190.1">
    <property type="nucleotide sequence ID" value="NZ_JAIOUQ010000001.1"/>
</dbReference>
<evidence type="ECO:0000256" key="2">
    <source>
        <dbReference type="SAM" id="Phobius"/>
    </source>
</evidence>
<keyword evidence="1" id="KW-0175">Coiled coil</keyword>
<reference evidence="4" key="1">
    <citation type="journal article" date="2022" name="Microbiol. Resour. Announc.">
        <title>Draft Genome Sequence of a Methanogenic Archaeon from West Spitsbergen Permafrost.</title>
        <authorList>
            <person name="Trubitsyn V."/>
            <person name="Rivkina E."/>
            <person name="Shcherbakova V."/>
        </authorList>
    </citation>
    <scope>NUCLEOTIDE SEQUENCE [LARGE SCALE GENOMIC DNA]</scope>
    <source>
        <strain evidence="4">VT</strain>
    </source>
</reference>
<evidence type="ECO:0000256" key="1">
    <source>
        <dbReference type="SAM" id="Coils"/>
    </source>
</evidence>
<comment type="caution">
    <text evidence="3">The sequence shown here is derived from an EMBL/GenBank/DDBJ whole genome shotgun (WGS) entry which is preliminary data.</text>
</comment>
<evidence type="ECO:0000313" key="4">
    <source>
        <dbReference type="Proteomes" id="UP000825933"/>
    </source>
</evidence>
<dbReference type="EMBL" id="JAIOUQ010000001">
    <property type="protein sequence ID" value="MBZ2164510.1"/>
    <property type="molecule type" value="Genomic_DNA"/>
</dbReference>
<feature type="coiled-coil region" evidence="1">
    <location>
        <begin position="153"/>
        <end position="187"/>
    </location>
</feature>
<accession>A0A8T5UTG8</accession>
<gene>
    <name evidence="3" type="ORF">K8N75_00370</name>
</gene>
<organism evidence="3 4">
    <name type="scientific">Methanobacterium spitsbergense</name>
    <dbReference type="NCBI Taxonomy" id="2874285"/>
    <lineage>
        <taxon>Archaea</taxon>
        <taxon>Methanobacteriati</taxon>
        <taxon>Methanobacteriota</taxon>
        <taxon>Methanomada group</taxon>
        <taxon>Methanobacteria</taxon>
        <taxon>Methanobacteriales</taxon>
        <taxon>Methanobacteriaceae</taxon>
        <taxon>Methanobacterium</taxon>
    </lineage>
</organism>
<evidence type="ECO:0000313" key="3">
    <source>
        <dbReference type="EMBL" id="MBZ2164510.1"/>
    </source>
</evidence>
<protein>
    <submittedName>
        <fullName evidence="3">Uncharacterized protein</fullName>
    </submittedName>
</protein>